<dbReference type="InterPro" id="IPR024983">
    <property type="entry name" value="CHAT_dom"/>
</dbReference>
<reference evidence="3" key="1">
    <citation type="submission" date="2016-10" db="EMBL/GenBank/DDBJ databases">
        <authorList>
            <person name="Varghese N."/>
            <person name="Submissions S."/>
        </authorList>
    </citation>
    <scope>NUCLEOTIDE SEQUENCE [LARGE SCALE GENOMIC DNA]</scope>
    <source>
        <strain evidence="3">DSM 43163</strain>
    </source>
</reference>
<accession>A0A1H5XU60</accession>
<protein>
    <submittedName>
        <fullName evidence="2">CHAT domain-containing protein</fullName>
    </submittedName>
</protein>
<dbReference type="Proteomes" id="UP000236723">
    <property type="component" value="Unassembled WGS sequence"/>
</dbReference>
<dbReference type="InterPro" id="IPR011990">
    <property type="entry name" value="TPR-like_helical_dom_sf"/>
</dbReference>
<dbReference type="AlphaFoldDB" id="A0A1H5XU60"/>
<evidence type="ECO:0000313" key="3">
    <source>
        <dbReference type="Proteomes" id="UP000236723"/>
    </source>
</evidence>
<keyword evidence="3" id="KW-1185">Reference proteome</keyword>
<dbReference type="Pfam" id="PF12770">
    <property type="entry name" value="CHAT"/>
    <property type="match status" value="1"/>
</dbReference>
<evidence type="ECO:0000313" key="2">
    <source>
        <dbReference type="EMBL" id="SEG14977.1"/>
    </source>
</evidence>
<sequence>MTTALLRLAAADPARAHAVAAEALDGAAPGPPRTLIGLRRAAALAAKELGRLEEGLAHLDEALRIADAAGLDYERAQVRMSQVGLLAAHGDLSAALECAAAAAGVLRGADADRLAANRACALARAGRPDDALAVVREALPRLRRGDDPATLVGLLINLGLARALCGGLETAQASLAEAVAVADRAGLRSQAAMARGNLAFVVSRRGDLPQALHLYAAAEPGLTGERVVQCRLDQAETLIAAGLTGEARPLLAQSLAEAADRGYRCDVADGLLLLACAELADGDAERATQTAEQARTAFAEQERTGWMLLAEHLLLRARWAAGDRSPLLLRTAVATAGRLERGGWAEPAADIRIVAARLALHLGRPAQGLLEQAGRARRRGPAALRVAAWHATALERSVAGDRRGALAAVRSGLRVAGEHAEVFGAAELRARAARVGEDLAALGLDLARSARELLAAEERRRAIARRAVAVRPPADPQRARALAELRVASAEQAAAVARGEEPPHGARRLARLEAAVRTATRRHSPARGRSRPRPAGAAALVAALGDRALVELVQVGDGLHVVTITGGRCRRWPIGPYDAVAADARLVRFAVRRLARHDDETAARGLRDAVRRMSSWTPAGLHRALEGRELVIAPTGAFHAVPWAALVERPFTVVPSATAWLHAVRDAGVRPGRVVLAAGPSLPQGEAEVLALAHRYPDATVLHGPAADVASVRRALDGADLAHLAAHGEFREDNPLFSHLRLADGPLLAYDLEDVPTAPRMVVLSACDAGQAAGDGVLGIVGVLLGLGTATVIASVTPVRDAGARAFMTALHERLRQGTAPARAMSQVPRSSGDLGFQCYGAG</sequence>
<feature type="domain" description="CHAT" evidence="1">
    <location>
        <begin position="624"/>
        <end position="828"/>
    </location>
</feature>
<proteinExistence type="predicted"/>
<evidence type="ECO:0000259" key="1">
    <source>
        <dbReference type="Pfam" id="PF12770"/>
    </source>
</evidence>
<organism evidence="2 3">
    <name type="scientific">Thermomonospora echinospora</name>
    <dbReference type="NCBI Taxonomy" id="1992"/>
    <lineage>
        <taxon>Bacteria</taxon>
        <taxon>Bacillati</taxon>
        <taxon>Actinomycetota</taxon>
        <taxon>Actinomycetes</taxon>
        <taxon>Streptosporangiales</taxon>
        <taxon>Thermomonosporaceae</taxon>
        <taxon>Thermomonospora</taxon>
    </lineage>
</organism>
<gene>
    <name evidence="2" type="ORF">SAMN04489712_103400</name>
</gene>
<name>A0A1H5XU60_9ACTN</name>
<dbReference type="EMBL" id="FNVO01000003">
    <property type="protein sequence ID" value="SEG14977.1"/>
    <property type="molecule type" value="Genomic_DNA"/>
</dbReference>
<dbReference type="Gene3D" id="1.25.40.10">
    <property type="entry name" value="Tetratricopeptide repeat domain"/>
    <property type="match status" value="1"/>
</dbReference>
<dbReference type="RefSeq" id="WP_235017735.1">
    <property type="nucleotide sequence ID" value="NZ_FNVO01000003.1"/>
</dbReference>
<dbReference type="SUPFAM" id="SSF48452">
    <property type="entry name" value="TPR-like"/>
    <property type="match status" value="1"/>
</dbReference>